<feature type="modified residue" description="4-aspartylphosphate" evidence="3">
    <location>
        <position position="17"/>
    </location>
</feature>
<gene>
    <name evidence="5" type="ORF">RHP51_07500</name>
</gene>
<evidence type="ECO:0000313" key="5">
    <source>
        <dbReference type="EMBL" id="WNH10491.1"/>
    </source>
</evidence>
<accession>A0ABY9XX11</accession>
<name>A0ABY9XX11_9FLAO</name>
<evidence type="ECO:0000256" key="1">
    <source>
        <dbReference type="ARBA" id="ARBA00022553"/>
    </source>
</evidence>
<evidence type="ECO:0000313" key="6">
    <source>
        <dbReference type="Proteomes" id="UP001302806"/>
    </source>
</evidence>
<proteinExistence type="predicted"/>
<sequence>MAIELFKKDKPDFILMDVQMPIMNGYEATAKIREIENTLFLNQKSYKSIPIIGITAGIMRDEKTKCLEAGMNDFMAKPIINNIFISLIRKWILR</sequence>
<dbReference type="Proteomes" id="UP001302806">
    <property type="component" value="Chromosome"/>
</dbReference>
<dbReference type="PANTHER" id="PTHR45339:SF1">
    <property type="entry name" value="HYBRID SIGNAL TRANSDUCTION HISTIDINE KINASE J"/>
    <property type="match status" value="1"/>
</dbReference>
<dbReference type="PANTHER" id="PTHR45339">
    <property type="entry name" value="HYBRID SIGNAL TRANSDUCTION HISTIDINE KINASE J"/>
    <property type="match status" value="1"/>
</dbReference>
<dbReference type="RefSeq" id="WP_415866749.1">
    <property type="nucleotide sequence ID" value="NZ_CP134537.1"/>
</dbReference>
<dbReference type="Pfam" id="PF00072">
    <property type="entry name" value="Response_reg"/>
    <property type="match status" value="1"/>
</dbReference>
<dbReference type="InterPro" id="IPR011006">
    <property type="entry name" value="CheY-like_superfamily"/>
</dbReference>
<keyword evidence="1 3" id="KW-0597">Phosphoprotein</keyword>
<dbReference type="PROSITE" id="PS50110">
    <property type="entry name" value="RESPONSE_REGULATORY"/>
    <property type="match status" value="1"/>
</dbReference>
<dbReference type="CDD" id="cd17546">
    <property type="entry name" value="REC_hyHK_CKI1_RcsC-like"/>
    <property type="match status" value="1"/>
</dbReference>
<evidence type="ECO:0000259" key="4">
    <source>
        <dbReference type="PROSITE" id="PS50110"/>
    </source>
</evidence>
<organism evidence="5 6">
    <name type="scientific">Thalassobellus suaedae</name>
    <dbReference type="NCBI Taxonomy" id="3074124"/>
    <lineage>
        <taxon>Bacteria</taxon>
        <taxon>Pseudomonadati</taxon>
        <taxon>Bacteroidota</taxon>
        <taxon>Flavobacteriia</taxon>
        <taxon>Flavobacteriales</taxon>
        <taxon>Flavobacteriaceae</taxon>
        <taxon>Thalassobellus</taxon>
    </lineage>
</organism>
<feature type="domain" description="Response regulatory" evidence="4">
    <location>
        <begin position="1"/>
        <end position="92"/>
    </location>
</feature>
<keyword evidence="2" id="KW-0902">Two-component regulatory system</keyword>
<protein>
    <submittedName>
        <fullName evidence="5">Response regulator</fullName>
    </submittedName>
</protein>
<evidence type="ECO:0000256" key="2">
    <source>
        <dbReference type="ARBA" id="ARBA00023012"/>
    </source>
</evidence>
<dbReference type="InterPro" id="IPR001789">
    <property type="entry name" value="Sig_transdc_resp-reg_receiver"/>
</dbReference>
<dbReference type="EMBL" id="CP134537">
    <property type="protein sequence ID" value="WNH10491.1"/>
    <property type="molecule type" value="Genomic_DNA"/>
</dbReference>
<dbReference type="SUPFAM" id="SSF52172">
    <property type="entry name" value="CheY-like"/>
    <property type="match status" value="1"/>
</dbReference>
<reference evidence="5 6" key="1">
    <citation type="submission" date="2023-09" db="EMBL/GenBank/DDBJ databases">
        <title>Thalassobella suaedae gen. nov., sp. nov., a marine bacterium of the family Flavobacteriaceae isolated from a halophyte Suaeda japonica.</title>
        <authorList>
            <person name="Lee S.Y."/>
            <person name="Hwang C.Y."/>
        </authorList>
    </citation>
    <scope>NUCLEOTIDE SEQUENCE [LARGE SCALE GENOMIC DNA]</scope>
    <source>
        <strain evidence="5 6">HL-DH14</strain>
    </source>
</reference>
<dbReference type="Gene3D" id="3.40.50.2300">
    <property type="match status" value="1"/>
</dbReference>
<evidence type="ECO:0000256" key="3">
    <source>
        <dbReference type="PROSITE-ProRule" id="PRU00169"/>
    </source>
</evidence>